<gene>
    <name evidence="3" type="ORF">TGDOM2_320750</name>
</gene>
<organism evidence="3 4">
    <name type="scientific">Toxoplasma gondii GAB2-2007-GAL-DOM2</name>
    <dbReference type="NCBI Taxonomy" id="1130820"/>
    <lineage>
        <taxon>Eukaryota</taxon>
        <taxon>Sar</taxon>
        <taxon>Alveolata</taxon>
        <taxon>Apicomplexa</taxon>
        <taxon>Conoidasida</taxon>
        <taxon>Coccidia</taxon>
        <taxon>Eucoccidiorida</taxon>
        <taxon>Eimeriorina</taxon>
        <taxon>Sarcocystidae</taxon>
        <taxon>Toxoplasma</taxon>
    </lineage>
</organism>
<dbReference type="InterPro" id="IPR036188">
    <property type="entry name" value="FAD/NAD-bd_sf"/>
</dbReference>
<dbReference type="SUPFAM" id="SSF51905">
    <property type="entry name" value="FAD/NAD(P)-binding domain"/>
    <property type="match status" value="2"/>
</dbReference>
<dbReference type="GO" id="GO:0005092">
    <property type="term" value="F:GDP-dissociation inhibitor activity"/>
    <property type="evidence" value="ECO:0007669"/>
    <property type="project" value="InterPro"/>
</dbReference>
<dbReference type="PANTHER" id="PTHR11787">
    <property type="entry name" value="RAB GDP-DISSOCIATION INHIBITOR"/>
    <property type="match status" value="1"/>
</dbReference>
<feature type="region of interest" description="Disordered" evidence="2">
    <location>
        <begin position="334"/>
        <end position="438"/>
    </location>
</feature>
<feature type="region of interest" description="Disordered" evidence="2">
    <location>
        <begin position="1"/>
        <end position="37"/>
    </location>
</feature>
<evidence type="ECO:0000256" key="1">
    <source>
        <dbReference type="ARBA" id="ARBA00005593"/>
    </source>
</evidence>
<dbReference type="Proteomes" id="UP000028837">
    <property type="component" value="Unassembled WGS sequence"/>
</dbReference>
<feature type="compositionally biased region" description="Polar residues" evidence="2">
    <location>
        <begin position="1203"/>
        <end position="1216"/>
    </location>
</feature>
<comment type="caution">
    <text evidence="3">The sequence shown here is derived from an EMBL/GenBank/DDBJ whole genome shotgun (WGS) entry which is preliminary data.</text>
</comment>
<feature type="compositionally biased region" description="Basic and acidic residues" evidence="2">
    <location>
        <begin position="721"/>
        <end position="732"/>
    </location>
</feature>
<dbReference type="GO" id="GO:0005968">
    <property type="term" value="C:Rab-protein geranylgeranyltransferase complex"/>
    <property type="evidence" value="ECO:0007669"/>
    <property type="project" value="TreeGrafter"/>
</dbReference>
<feature type="compositionally biased region" description="Low complexity" evidence="2">
    <location>
        <begin position="807"/>
        <end position="817"/>
    </location>
</feature>
<feature type="compositionally biased region" description="Basic and acidic residues" evidence="2">
    <location>
        <begin position="927"/>
        <end position="943"/>
    </location>
</feature>
<accession>A0A086JKP0</accession>
<comment type="similarity">
    <text evidence="1">Belongs to the Rab GDI family.</text>
</comment>
<feature type="compositionally biased region" description="Basic and acidic residues" evidence="2">
    <location>
        <begin position="1193"/>
        <end position="1202"/>
    </location>
</feature>
<feature type="compositionally biased region" description="Basic and acidic residues" evidence="2">
    <location>
        <begin position="1050"/>
        <end position="1067"/>
    </location>
</feature>
<dbReference type="Gene3D" id="1.10.405.10">
    <property type="entry name" value="Guanine Nucleotide Dissociation Inhibitor, domain 1"/>
    <property type="match status" value="1"/>
</dbReference>
<dbReference type="OrthoDB" id="1923006at2759"/>
<dbReference type="InterPro" id="IPR018203">
    <property type="entry name" value="GDP_dissociation_inhibitor"/>
</dbReference>
<feature type="region of interest" description="Disordered" evidence="2">
    <location>
        <begin position="702"/>
        <end position="738"/>
    </location>
</feature>
<dbReference type="EMBL" id="AHZU02001402">
    <property type="protein sequence ID" value="KFG32708.1"/>
    <property type="molecule type" value="Genomic_DNA"/>
</dbReference>
<dbReference type="GO" id="GO:0016192">
    <property type="term" value="P:vesicle-mediated transport"/>
    <property type="evidence" value="ECO:0007669"/>
    <property type="project" value="TreeGrafter"/>
</dbReference>
<feature type="region of interest" description="Disordered" evidence="2">
    <location>
        <begin position="927"/>
        <end position="957"/>
    </location>
</feature>
<dbReference type="PANTHER" id="PTHR11787:SF4">
    <property type="entry name" value="CHM, RAB ESCORT PROTEIN 1"/>
    <property type="match status" value="1"/>
</dbReference>
<feature type="compositionally biased region" description="Basic and acidic residues" evidence="2">
    <location>
        <begin position="1016"/>
        <end position="1033"/>
    </location>
</feature>
<dbReference type="GO" id="GO:0007264">
    <property type="term" value="P:small GTPase-mediated signal transduction"/>
    <property type="evidence" value="ECO:0007669"/>
    <property type="project" value="InterPro"/>
</dbReference>
<feature type="compositionally biased region" description="Acidic residues" evidence="2">
    <location>
        <begin position="1183"/>
        <end position="1192"/>
    </location>
</feature>
<reference evidence="3 4" key="1">
    <citation type="submission" date="2014-02" db="EMBL/GenBank/DDBJ databases">
        <authorList>
            <person name="Sibley D."/>
            <person name="Venepally P."/>
            <person name="Karamycheva S."/>
            <person name="Hadjithomas M."/>
            <person name="Khan A."/>
            <person name="Brunk B."/>
            <person name="Roos D."/>
            <person name="Caler E."/>
            <person name="Lorenzi H."/>
        </authorList>
    </citation>
    <scope>NUCLEOTIDE SEQUENCE [LARGE SCALE GENOMIC DNA]</scope>
    <source>
        <strain evidence="3 4">GAB2-2007-GAL-DOM2</strain>
    </source>
</reference>
<dbReference type="Gene3D" id="3.30.519.10">
    <property type="entry name" value="Guanine Nucleotide Dissociation Inhibitor, domain 2"/>
    <property type="match status" value="1"/>
</dbReference>
<feature type="region of interest" description="Disordered" evidence="2">
    <location>
        <begin position="497"/>
        <end position="540"/>
    </location>
</feature>
<feature type="region of interest" description="Disordered" evidence="2">
    <location>
        <begin position="1248"/>
        <end position="1271"/>
    </location>
</feature>
<dbReference type="GO" id="GO:0005829">
    <property type="term" value="C:cytosol"/>
    <property type="evidence" value="ECO:0007669"/>
    <property type="project" value="TreeGrafter"/>
</dbReference>
<feature type="compositionally biased region" description="Basic and acidic residues" evidence="2">
    <location>
        <begin position="851"/>
        <end position="881"/>
    </location>
</feature>
<dbReference type="VEuPathDB" id="ToxoDB:TGDOM2_320750"/>
<feature type="region of interest" description="Disordered" evidence="2">
    <location>
        <begin position="1151"/>
        <end position="1216"/>
    </location>
</feature>
<feature type="compositionally biased region" description="Basic and acidic residues" evidence="2">
    <location>
        <begin position="334"/>
        <end position="350"/>
    </location>
</feature>
<feature type="compositionally biased region" description="Polar residues" evidence="2">
    <location>
        <begin position="946"/>
        <end position="957"/>
    </location>
</feature>
<evidence type="ECO:0000256" key="2">
    <source>
        <dbReference type="SAM" id="MobiDB-lite"/>
    </source>
</evidence>
<dbReference type="GO" id="GO:0005634">
    <property type="term" value="C:nucleus"/>
    <property type="evidence" value="ECO:0007669"/>
    <property type="project" value="TreeGrafter"/>
</dbReference>
<dbReference type="Pfam" id="PF00996">
    <property type="entry name" value="GDI"/>
    <property type="match status" value="1"/>
</dbReference>
<dbReference type="Pfam" id="PF13450">
    <property type="entry name" value="NAD_binding_8"/>
    <property type="match status" value="1"/>
</dbReference>
<feature type="compositionally biased region" description="Basic and acidic residues" evidence="2">
    <location>
        <begin position="1151"/>
        <end position="1163"/>
    </location>
</feature>
<evidence type="ECO:0000313" key="4">
    <source>
        <dbReference type="Proteomes" id="UP000028837"/>
    </source>
</evidence>
<dbReference type="Gene3D" id="3.50.50.60">
    <property type="entry name" value="FAD/NAD(P)-binding domain"/>
    <property type="match status" value="2"/>
</dbReference>
<evidence type="ECO:0000313" key="3">
    <source>
        <dbReference type="EMBL" id="KFG32708.1"/>
    </source>
</evidence>
<proteinExistence type="inferred from homology"/>
<sequence>MMESPVVPSPVASSPAVPASSVSCSSSYASPDSPSPAPLASDVLVVGTGLSACLCAAALARRGARVVQVEESANYGGAYQSLRLHELIDWASAGEAERTNEDSMEGPGVELQTPEQPLLVLEENTEENAVCLSCRVAAERLKEDPPRPKGELNVGACRTAPQRECLTTNYIDKRATEPFLSPAQFQPRGAPGGGFGNFFSRQISFFPFAKDLKLSPGARAPCLASGSDIRGVRTPPAAPRSSSGHGANVGDRAIPGSTEGDGDRDAWRRRIRNELLKPSTSNGFNVDLLPRILYSSSPVVNILVESGAARYLEFRPLEAPVYVADLELDKENFAQETQDRERTDATRGGDGDAAAGGRTEKRTRPSCTEHRSFSVEPREVTGRQDGSECHEVKRRKTGTSGLDGTSRLSSQKSSSTKQVCAPLSGRAGTQQGEHDRPPHLTLEAVPLSRGSIFGSSLLTLREKRTLMKFVSRVATQFLSPQFLSAAHCWGRKESAAKKNDREAASLSGSHSKDIARGVPAGSGLQIEAGGSEGEQNRNFEDEGSPLHWEAFLRQHDLTDRLQRYVTFGVCLSECPFLGTPAAEKSPSVVSSSTQSVSALSGGKPYMTGSSLPHIGEVNSLGNSLVWTASEGERRLELFVQSVGAYSRQTASDGAWLYPLFGTSDLPQAFARVASLSEAICMLRAGIQEIKLLLRTDDSVTEARATQPSEASPRGLGNTELTAREEGGTEKQRNQRKRSLSQNVAAFGYDFCEVAREKGKVLEVKLTNGETVRTRLILFESESLPPLDTPVWNSSYLRKNEAGRGNTSSSSDDVCSSDQKGSPSCLSQTLFGTNPQEEGADTEKCVSTGGVRDLHREAHDTRERSGETGGVDEHRHPCANEKPRLEGTDSLYLFSCHLIAVCRKPVLNGKGFRMCVCTVRASSSNSEDGHEVQEISKVREHSEADDSQNVRSETDAKTVNFQRSPFSTARWPVHILQTDASCATAPRDYTVLHLVHLGCRSLGPCECCPTIVGSSERPSRHEKVTRSEQKEAKDVTAGGQSPGGPRVATLCREKEKTSRDESEGRMTRTQENISCKILREVLRSLLARAQDGNPEDDCLLSCSFVFCPALERPCEDAFANRSSKRFEGFLRGFREGPLIPADTLERLKKMRSCHREKGEKDKALGSEALPEQSDPAVACAETEPVAEETDGGSDEEKVREKASNHNGVNGVSALNSSPIERAKHSGVNEEDPAGGQSSGTLSAVSLALRNEDGRKETSASQVVTGDAKAENDEATQLSTTEMLVEASGVKGCGFVLLPSAPVTPFFSLLSEPLVCRDILSSLLSCKDTLNVDEMVPKHIMQGLEEVEEFQRVINAPYEQLDKLGISVTPEAEDELPVN</sequence>
<feature type="compositionally biased region" description="Low complexity" evidence="2">
    <location>
        <begin position="405"/>
        <end position="418"/>
    </location>
</feature>
<feature type="region of interest" description="Disordered" evidence="2">
    <location>
        <begin position="230"/>
        <end position="265"/>
    </location>
</feature>
<feature type="compositionally biased region" description="Polar residues" evidence="2">
    <location>
        <begin position="818"/>
        <end position="835"/>
    </location>
</feature>
<name>A0A086JKP0_TOXGO</name>
<feature type="region of interest" description="Disordered" evidence="2">
    <location>
        <begin position="799"/>
        <end position="881"/>
    </location>
</feature>
<feature type="region of interest" description="Disordered" evidence="2">
    <location>
        <begin position="1014"/>
        <end position="1067"/>
    </location>
</feature>
<feature type="compositionally biased region" description="Basic and acidic residues" evidence="2">
    <location>
        <begin position="358"/>
        <end position="391"/>
    </location>
</feature>
<protein>
    <submittedName>
        <fullName evidence="3">GDP dissociation inhibitor</fullName>
    </submittedName>
</protein>